<reference evidence="1" key="1">
    <citation type="submission" date="2013-12" db="EMBL/GenBank/DDBJ databases">
        <title>The Genome Sequence of Aphanomyces invadans NJM9701.</title>
        <authorList>
            <consortium name="The Broad Institute Genomics Platform"/>
            <person name="Russ C."/>
            <person name="Tyler B."/>
            <person name="van West P."/>
            <person name="Dieguez-Uribeondo J."/>
            <person name="Young S.K."/>
            <person name="Zeng Q."/>
            <person name="Gargeya S."/>
            <person name="Fitzgerald M."/>
            <person name="Abouelleil A."/>
            <person name="Alvarado L."/>
            <person name="Chapman S.B."/>
            <person name="Gainer-Dewar J."/>
            <person name="Goldberg J."/>
            <person name="Griggs A."/>
            <person name="Gujja S."/>
            <person name="Hansen M."/>
            <person name="Howarth C."/>
            <person name="Imamovic A."/>
            <person name="Ireland A."/>
            <person name="Larimer J."/>
            <person name="McCowan C."/>
            <person name="Murphy C."/>
            <person name="Pearson M."/>
            <person name="Poon T.W."/>
            <person name="Priest M."/>
            <person name="Roberts A."/>
            <person name="Saif S."/>
            <person name="Shea T."/>
            <person name="Sykes S."/>
            <person name="Wortman J."/>
            <person name="Nusbaum C."/>
            <person name="Birren B."/>
        </authorList>
    </citation>
    <scope>NUCLEOTIDE SEQUENCE [LARGE SCALE GENOMIC DNA]</scope>
    <source>
        <strain evidence="1">NJM9701</strain>
    </source>
</reference>
<dbReference type="VEuPathDB" id="FungiDB:H310_15320"/>
<dbReference type="AlphaFoldDB" id="A0A024T8D4"/>
<dbReference type="OrthoDB" id="79226at2759"/>
<evidence type="ECO:0000313" key="1">
    <source>
        <dbReference type="EMBL" id="ETV89841.1"/>
    </source>
</evidence>
<sequence length="60" mass="6801">MSPDFNVVTGIDELIEAVQCAFDELDFRVLGKTIMTLQKVMEESLKMDGDNSYKSPHLHI</sequence>
<dbReference type="RefSeq" id="XP_008881527.1">
    <property type="nucleotide sequence ID" value="XM_008883305.1"/>
</dbReference>
<gene>
    <name evidence="1" type="ORF">H310_15320</name>
</gene>
<dbReference type="GeneID" id="20092370"/>
<protein>
    <submittedName>
        <fullName evidence="1">Uncharacterized protein</fullName>
    </submittedName>
</protein>
<accession>A0A024T8D4</accession>
<proteinExistence type="predicted"/>
<organism evidence="1">
    <name type="scientific">Aphanomyces invadans</name>
    <dbReference type="NCBI Taxonomy" id="157072"/>
    <lineage>
        <taxon>Eukaryota</taxon>
        <taxon>Sar</taxon>
        <taxon>Stramenopiles</taxon>
        <taxon>Oomycota</taxon>
        <taxon>Saprolegniomycetes</taxon>
        <taxon>Saprolegniales</taxon>
        <taxon>Verrucalvaceae</taxon>
        <taxon>Aphanomyces</taxon>
    </lineage>
</organism>
<dbReference type="EMBL" id="KI914290">
    <property type="protein sequence ID" value="ETV89841.1"/>
    <property type="molecule type" value="Genomic_DNA"/>
</dbReference>
<name>A0A024T8D4_9STRA</name>